<dbReference type="Pfam" id="PF08352">
    <property type="entry name" value="oligo_HPY"/>
    <property type="match status" value="2"/>
</dbReference>
<dbReference type="InterPro" id="IPR027417">
    <property type="entry name" value="P-loop_NTPase"/>
</dbReference>
<dbReference type="EMBL" id="BDSG01000045">
    <property type="protein sequence ID" value="GBL10650.1"/>
    <property type="molecule type" value="Genomic_DNA"/>
</dbReference>
<dbReference type="GO" id="GO:0016887">
    <property type="term" value="F:ATP hydrolysis activity"/>
    <property type="evidence" value="ECO:0007669"/>
    <property type="project" value="InterPro"/>
</dbReference>
<dbReference type="GO" id="GO:0015833">
    <property type="term" value="P:peptide transport"/>
    <property type="evidence" value="ECO:0007669"/>
    <property type="project" value="InterPro"/>
</dbReference>
<dbReference type="RefSeq" id="WP_110579127.1">
    <property type="nucleotide sequence ID" value="NZ_BDSG01000045.1"/>
</dbReference>
<dbReference type="AlphaFoldDB" id="A0A2Z6V087"/>
<feature type="domain" description="ABC transporter" evidence="5">
    <location>
        <begin position="274"/>
        <end position="530"/>
    </location>
</feature>
<evidence type="ECO:0000256" key="2">
    <source>
        <dbReference type="ARBA" id="ARBA00022448"/>
    </source>
</evidence>
<gene>
    <name evidence="6" type="primary">gsiA_1</name>
    <name evidence="6" type="ORF">MSj_02142</name>
</gene>
<dbReference type="FunFam" id="3.40.50.300:FF:000016">
    <property type="entry name" value="Oligopeptide ABC transporter ATP-binding component"/>
    <property type="match status" value="2"/>
</dbReference>
<evidence type="ECO:0000256" key="3">
    <source>
        <dbReference type="ARBA" id="ARBA00022741"/>
    </source>
</evidence>
<dbReference type="InterPro" id="IPR013563">
    <property type="entry name" value="Oligopep_ABC_C"/>
</dbReference>
<dbReference type="Gene3D" id="3.40.50.300">
    <property type="entry name" value="P-loop containing nucleotide triphosphate hydrolases"/>
    <property type="match status" value="2"/>
</dbReference>
<keyword evidence="4 6" id="KW-0067">ATP-binding</keyword>
<keyword evidence="3" id="KW-0547">Nucleotide-binding</keyword>
<dbReference type="SUPFAM" id="SSF52540">
    <property type="entry name" value="P-loop containing nucleoside triphosphate hydrolases"/>
    <property type="match status" value="2"/>
</dbReference>
<dbReference type="PANTHER" id="PTHR43776">
    <property type="entry name" value="TRANSPORT ATP-BINDING PROTEIN"/>
    <property type="match status" value="1"/>
</dbReference>
<dbReference type="InterPro" id="IPR050319">
    <property type="entry name" value="ABC_transp_ATP-bind"/>
</dbReference>
<dbReference type="InterPro" id="IPR003593">
    <property type="entry name" value="AAA+_ATPase"/>
</dbReference>
<dbReference type="SMART" id="SM00382">
    <property type="entry name" value="AAA"/>
    <property type="match status" value="2"/>
</dbReference>
<reference evidence="6 7" key="1">
    <citation type="journal article" date="2018" name="Front. Microbiol.">
        <title>Adaptation of the Freshwater Bloom-Forming Cyanobacterium Microcystis aeruginosa to Brackish Water Is Driven by Recent Horizontal Transfer of Sucrose Genes.</title>
        <authorList>
            <person name="Tanabe Y."/>
            <person name="Hodoki Y."/>
            <person name="Sano T."/>
            <person name="Tada K."/>
            <person name="Watanabe M.M."/>
        </authorList>
    </citation>
    <scope>NUCLEOTIDE SEQUENCE [LARGE SCALE GENOMIC DNA]</scope>
    <source>
        <strain evidence="6 7">Sj</strain>
    </source>
</reference>
<proteinExistence type="inferred from homology"/>
<evidence type="ECO:0000256" key="4">
    <source>
        <dbReference type="ARBA" id="ARBA00022840"/>
    </source>
</evidence>
<evidence type="ECO:0000259" key="5">
    <source>
        <dbReference type="PROSITE" id="PS50893"/>
    </source>
</evidence>
<accession>A0A2Z6V087</accession>
<comment type="similarity">
    <text evidence="1">Belongs to the ABC transporter superfamily.</text>
</comment>
<dbReference type="CDD" id="cd03257">
    <property type="entry name" value="ABC_NikE_OppD_transporters"/>
    <property type="match status" value="2"/>
</dbReference>
<evidence type="ECO:0000313" key="6">
    <source>
        <dbReference type="EMBL" id="GBL10650.1"/>
    </source>
</evidence>
<dbReference type="PROSITE" id="PS00211">
    <property type="entry name" value="ABC_TRANSPORTER_1"/>
    <property type="match status" value="2"/>
</dbReference>
<dbReference type="NCBIfam" id="NF007739">
    <property type="entry name" value="PRK10419.1"/>
    <property type="match status" value="2"/>
</dbReference>
<organism evidence="6 7">
    <name type="scientific">Microcystis aeruginosa Sj</name>
    <dbReference type="NCBI Taxonomy" id="1979544"/>
    <lineage>
        <taxon>Bacteria</taxon>
        <taxon>Bacillati</taxon>
        <taxon>Cyanobacteriota</taxon>
        <taxon>Cyanophyceae</taxon>
        <taxon>Oscillatoriophycideae</taxon>
        <taxon>Chroococcales</taxon>
        <taxon>Microcystaceae</taxon>
        <taxon>Microcystis</taxon>
    </lineage>
</organism>
<dbReference type="PANTHER" id="PTHR43776:SF8">
    <property type="entry name" value="ABC TRANSPORTER, ATP-BINDING PROTEIN"/>
    <property type="match status" value="1"/>
</dbReference>
<dbReference type="PROSITE" id="PS50893">
    <property type="entry name" value="ABC_TRANSPORTER_2"/>
    <property type="match status" value="2"/>
</dbReference>
<name>A0A2Z6V087_MICAE</name>
<evidence type="ECO:0000256" key="1">
    <source>
        <dbReference type="ARBA" id="ARBA00005417"/>
    </source>
</evidence>
<protein>
    <submittedName>
        <fullName evidence="6">Glutathione import ATP-binding protein GsiA</fullName>
    </submittedName>
</protein>
<keyword evidence="2" id="KW-0813">Transport</keyword>
<dbReference type="GO" id="GO:0005524">
    <property type="term" value="F:ATP binding"/>
    <property type="evidence" value="ECO:0007669"/>
    <property type="project" value="UniProtKB-KW"/>
</dbReference>
<sequence>MLEIKDLKIAYPTELSSPSWAIDGVSLSIGKGETLGLVGESGCGKSTIGKAILRLLPNRTHVEGEITFEGRSLLSLSSKQLEKFRGEAVGLVFQDPMTRLDPLMTIGDHCVETLQAHRQNLTYRQAKNQACTVLEKVKIPANRWSQYPHEFSGGMRQRVAIALALLLNPKLIIADEPTTSLDVTVSAEILRELKRLCSEEEMGLLLISHDLAMVGEYCDQLAVMKGGKIVESGAVKTVFNTPEHPYTRSLLAAALHLQLREEKSTAIQGKETVLKVDNLKQHYTLEGNFLDGFFKKEKKFIKAVDEVNFELYRGEIFGLVGESGCGKSTLSRTLLQLIKPTGGKVEFLGEDLTPLSGEKMRPKRRLMQMIFQDPLACLNPLMTVGESIADPLLIHQKISLETAKKQVLEMLDRVGLTPVEEFYRRYPRELSGGQQQRVAIARALITRPELVICDEPVSMLDASVQTQVLELMLELQKLFNLTYLFITHDLWLARFLCDRIAVMTAGKIVEMGDTEQIFSHPQHPYTQKLIAAAPRIYPDSN</sequence>
<dbReference type="InterPro" id="IPR003439">
    <property type="entry name" value="ABC_transporter-like_ATP-bd"/>
</dbReference>
<dbReference type="Pfam" id="PF00005">
    <property type="entry name" value="ABC_tran"/>
    <property type="match status" value="2"/>
</dbReference>
<dbReference type="GO" id="GO:0055085">
    <property type="term" value="P:transmembrane transport"/>
    <property type="evidence" value="ECO:0007669"/>
    <property type="project" value="UniProtKB-ARBA"/>
</dbReference>
<feature type="domain" description="ABC transporter" evidence="5">
    <location>
        <begin position="2"/>
        <end position="251"/>
    </location>
</feature>
<dbReference type="InterPro" id="IPR017871">
    <property type="entry name" value="ABC_transporter-like_CS"/>
</dbReference>
<comment type="caution">
    <text evidence="6">The sequence shown here is derived from an EMBL/GenBank/DDBJ whole genome shotgun (WGS) entry which is preliminary data.</text>
</comment>
<dbReference type="Proteomes" id="UP000248272">
    <property type="component" value="Unassembled WGS sequence"/>
</dbReference>
<dbReference type="NCBIfam" id="NF008453">
    <property type="entry name" value="PRK11308.1"/>
    <property type="match status" value="2"/>
</dbReference>
<evidence type="ECO:0000313" key="7">
    <source>
        <dbReference type="Proteomes" id="UP000248272"/>
    </source>
</evidence>